<reference evidence="1" key="1">
    <citation type="submission" date="2019-11" db="EMBL/GenBank/DDBJ databases">
        <title>Nori genome reveals adaptations in red seaweeds to the harsh intertidal environment.</title>
        <authorList>
            <person name="Wang D."/>
            <person name="Mao Y."/>
        </authorList>
    </citation>
    <scope>NUCLEOTIDE SEQUENCE</scope>
    <source>
        <tissue evidence="1">Gametophyte</tissue>
    </source>
</reference>
<gene>
    <name evidence="1" type="ORF">I4F81_003464</name>
</gene>
<evidence type="ECO:0000313" key="1">
    <source>
        <dbReference type="EMBL" id="KAK1860878.1"/>
    </source>
</evidence>
<keyword evidence="2" id="KW-1185">Reference proteome</keyword>
<evidence type="ECO:0000313" key="2">
    <source>
        <dbReference type="Proteomes" id="UP000798662"/>
    </source>
</evidence>
<name>A0ACC3BTE6_PYRYE</name>
<accession>A0ACC3BTE6</accession>
<dbReference type="EMBL" id="CM020618">
    <property type="protein sequence ID" value="KAK1860878.1"/>
    <property type="molecule type" value="Genomic_DNA"/>
</dbReference>
<sequence length="228" mass="23814">MDRPVIGRKALKRRLVDDSAEAASLAAHDKSMRVVSQSLSRCNKLGEEAQKPEKQRMELDNFNRPENRHTPEGFAFQAHMLATMAAFGAEPAVAPSEYVAGGDAGANAGEPAGVGDCEDEDEYGDTVVAWAPEPIAASSTLANKARGAKSMATMAALEDAALRATATIDLTFPLTVGGHTSGSGAGVADDDWASGSLADRGDGKDNLWIRVRMCTCCCCTSGTPGPLL</sequence>
<comment type="caution">
    <text evidence="1">The sequence shown here is derived from an EMBL/GenBank/DDBJ whole genome shotgun (WGS) entry which is preliminary data.</text>
</comment>
<dbReference type="Proteomes" id="UP000798662">
    <property type="component" value="Chromosome 1"/>
</dbReference>
<protein>
    <submittedName>
        <fullName evidence="1">Uncharacterized protein</fullName>
    </submittedName>
</protein>
<organism evidence="1 2">
    <name type="scientific">Pyropia yezoensis</name>
    <name type="common">Susabi-nori</name>
    <name type="synonym">Porphyra yezoensis</name>
    <dbReference type="NCBI Taxonomy" id="2788"/>
    <lineage>
        <taxon>Eukaryota</taxon>
        <taxon>Rhodophyta</taxon>
        <taxon>Bangiophyceae</taxon>
        <taxon>Bangiales</taxon>
        <taxon>Bangiaceae</taxon>
        <taxon>Pyropia</taxon>
    </lineage>
</organism>
<proteinExistence type="predicted"/>